<accession>A0A934NEH2</accession>
<evidence type="ECO:0000256" key="1">
    <source>
        <dbReference type="SAM" id="Phobius"/>
    </source>
</evidence>
<keyword evidence="1" id="KW-1133">Transmembrane helix</keyword>
<keyword evidence="1" id="KW-0812">Transmembrane</keyword>
<evidence type="ECO:0000259" key="2">
    <source>
        <dbReference type="Pfam" id="PF13490"/>
    </source>
</evidence>
<dbReference type="RefSeq" id="WP_338181561.1">
    <property type="nucleotide sequence ID" value="NZ_JAEKNQ010000054.1"/>
</dbReference>
<gene>
    <name evidence="3" type="ORF">JF888_13830</name>
</gene>
<feature type="transmembrane region" description="Helical" evidence="1">
    <location>
        <begin position="133"/>
        <end position="153"/>
    </location>
</feature>
<name>A0A934NEH2_9BACT</name>
<keyword evidence="1" id="KW-0472">Membrane</keyword>
<dbReference type="InterPro" id="IPR027383">
    <property type="entry name" value="Znf_put"/>
</dbReference>
<dbReference type="AlphaFoldDB" id="A0A934NEH2"/>
<evidence type="ECO:0000313" key="4">
    <source>
        <dbReference type="Proteomes" id="UP000620075"/>
    </source>
</evidence>
<dbReference type="EMBL" id="JAEKNQ010000054">
    <property type="protein sequence ID" value="MBJ7604248.1"/>
    <property type="molecule type" value="Genomic_DNA"/>
</dbReference>
<dbReference type="Proteomes" id="UP000620075">
    <property type="component" value="Unassembled WGS sequence"/>
</dbReference>
<feature type="domain" description="Putative zinc-finger" evidence="2">
    <location>
        <begin position="3"/>
        <end position="36"/>
    </location>
</feature>
<comment type="caution">
    <text evidence="3">The sequence shown here is derived from an EMBL/GenBank/DDBJ whole genome shotgun (WGS) entry which is preliminary data.</text>
</comment>
<reference evidence="3 4" key="1">
    <citation type="submission" date="2020-10" db="EMBL/GenBank/DDBJ databases">
        <title>Ca. Dormibacterota MAGs.</title>
        <authorList>
            <person name="Montgomery K."/>
        </authorList>
    </citation>
    <scope>NUCLEOTIDE SEQUENCE [LARGE SCALE GENOMIC DNA]</scope>
    <source>
        <strain evidence="3">SC8811_S16_3</strain>
    </source>
</reference>
<dbReference type="Pfam" id="PF13490">
    <property type="entry name" value="zf-HC2"/>
    <property type="match status" value="1"/>
</dbReference>
<protein>
    <submittedName>
        <fullName evidence="3">Zf-HC2 domain-containing protein</fullName>
    </submittedName>
</protein>
<feature type="transmembrane region" description="Helical" evidence="1">
    <location>
        <begin position="79"/>
        <end position="97"/>
    </location>
</feature>
<evidence type="ECO:0000313" key="3">
    <source>
        <dbReference type="EMBL" id="MBJ7604248.1"/>
    </source>
</evidence>
<organism evidence="3 4">
    <name type="scientific">Candidatus Dormiibacter inghamiae</name>
    <dbReference type="NCBI Taxonomy" id="3127013"/>
    <lineage>
        <taxon>Bacteria</taxon>
        <taxon>Bacillati</taxon>
        <taxon>Candidatus Dormiibacterota</taxon>
        <taxon>Candidatus Dormibacteria</taxon>
        <taxon>Candidatus Dormibacterales</taxon>
        <taxon>Candidatus Dormibacteraceae</taxon>
        <taxon>Candidatus Dormiibacter</taxon>
    </lineage>
</organism>
<proteinExistence type="predicted"/>
<sequence>MTCAEVRSRLEAMVDGELDAALPDVRQHLAVCDACRRQHEEAASLPSRIRALPAPALPADLVTQVLVRVGPRSRPLREWGLLASEALLGLIVVWYVSGLDGLLGLGQRTLSELAEALGWQPGHALAPSGGVDLFLLLLALGLTLLATYHLSLVSRDLRRSR</sequence>